<dbReference type="InterPro" id="IPR043519">
    <property type="entry name" value="NT_sf"/>
</dbReference>
<dbReference type="SUPFAM" id="SSF81301">
    <property type="entry name" value="Nucleotidyltransferase"/>
    <property type="match status" value="1"/>
</dbReference>
<organism evidence="3">
    <name type="scientific">candidate division WS2 bacterium ADurb.Bin280</name>
    <dbReference type="NCBI Taxonomy" id="1852829"/>
    <lineage>
        <taxon>Bacteria</taxon>
        <taxon>candidate division WS2</taxon>
    </lineage>
</organism>
<dbReference type="GO" id="GO:0016787">
    <property type="term" value="F:hydrolase activity"/>
    <property type="evidence" value="ECO:0007669"/>
    <property type="project" value="UniProtKB-KW"/>
</dbReference>
<dbReference type="PANTHER" id="PTHR21262">
    <property type="entry name" value="GUANOSINE-3',5'-BIS DIPHOSPHATE 3'-PYROPHOSPHOHYDROLASE"/>
    <property type="match status" value="1"/>
</dbReference>
<sequence length="494" mass="56883">MENYSIEKLKKTLLDGAGTYLSTQEVKKISKAISIALDAHKGQKRNSGDDFIVHPLSVAIILLELKVDADTLIAAVLHDTIEDTEYKINEIKKVFNADVAKLVESVTKLSNVRIKKTWFPFWKVKKEEIPEFERQMETLRKMLVAMSKDIRVIIIKLADKIHNLRTLKYLDKEKRERIASETIEIFAPIAGRLGIGKWKGNLEDLAFVHLYPHEYEKLREMAIPKIKDREKILAKLSKEVEQMLADGSIEAQVDYRAKRWYSLYKKLEKYDGDLDKIHDLIAIRVIVKNLEDCYGALGIIHGKWKPLIGRIKDYIALPKPNGYQSLHTTVFTNAGEIVEIQIRTESMHEQAEFGIASHWIYSQDRRSKKPNRKEVDWLKEFSKFQKSITNPAEFFKVLKMDLFENRIFVFTPDGDVKDLPSGATAIDFAYSVHTQVGNHCFGAKVNNKITSFDKPLSNGDIVEIITAKKTTPNKDWLNFCKTQAARNNIRKFTR</sequence>
<protein>
    <submittedName>
        <fullName evidence="3">Bifunctional (P)ppGpp synthase/hydrolase SpoT</fullName>
    </submittedName>
</protein>
<comment type="similarity">
    <text evidence="1">Belongs to the relA/spoT family.</text>
</comment>
<dbReference type="SMART" id="SM00954">
    <property type="entry name" value="RelA_SpoT"/>
    <property type="match status" value="1"/>
</dbReference>
<name>A0A1V5SFG0_9BACT</name>
<dbReference type="PANTHER" id="PTHR21262:SF31">
    <property type="entry name" value="GTP PYROPHOSPHOKINASE"/>
    <property type="match status" value="1"/>
</dbReference>
<dbReference type="InterPro" id="IPR012676">
    <property type="entry name" value="TGS-like"/>
</dbReference>
<dbReference type="FunFam" id="3.10.20.30:FF:000002">
    <property type="entry name" value="GTP pyrophosphokinase (RelA/SpoT)"/>
    <property type="match status" value="1"/>
</dbReference>
<keyword evidence="3" id="KW-0378">Hydrolase</keyword>
<comment type="caution">
    <text evidence="3">The sequence shown here is derived from an EMBL/GenBank/DDBJ whole genome shotgun (WGS) entry which is preliminary data.</text>
</comment>
<dbReference type="SUPFAM" id="SSF109604">
    <property type="entry name" value="HD-domain/PDEase-like"/>
    <property type="match status" value="1"/>
</dbReference>
<accession>A0A1V5SFG0</accession>
<reference evidence="3" key="1">
    <citation type="submission" date="2017-02" db="EMBL/GenBank/DDBJ databases">
        <title>Delving into the versatile metabolic prowess of the omnipresent phylum Bacteroidetes.</title>
        <authorList>
            <person name="Nobu M.K."/>
            <person name="Mei R."/>
            <person name="Narihiro T."/>
            <person name="Kuroda K."/>
            <person name="Liu W.-T."/>
        </authorList>
    </citation>
    <scope>NUCLEOTIDE SEQUENCE</scope>
    <source>
        <strain evidence="3">ADurb.Bin280</strain>
    </source>
</reference>
<dbReference type="Pfam" id="PF13328">
    <property type="entry name" value="HD_4"/>
    <property type="match status" value="1"/>
</dbReference>
<dbReference type="Gene3D" id="1.10.3210.10">
    <property type="entry name" value="Hypothetical protein af1432"/>
    <property type="match status" value="1"/>
</dbReference>
<dbReference type="CDD" id="cd00077">
    <property type="entry name" value="HDc"/>
    <property type="match status" value="1"/>
</dbReference>
<dbReference type="CDD" id="cd05399">
    <property type="entry name" value="NT_Rel-Spo_like"/>
    <property type="match status" value="1"/>
</dbReference>
<dbReference type="InterPro" id="IPR033655">
    <property type="entry name" value="TGS_RelA/SpoT"/>
</dbReference>
<dbReference type="FunFam" id="1.10.3210.10:FF:000001">
    <property type="entry name" value="GTP pyrophosphokinase RelA"/>
    <property type="match status" value="1"/>
</dbReference>
<dbReference type="Pfam" id="PF04607">
    <property type="entry name" value="RelA_SpoT"/>
    <property type="match status" value="1"/>
</dbReference>
<dbReference type="Gene3D" id="3.30.460.10">
    <property type="entry name" value="Beta Polymerase, domain 2"/>
    <property type="match status" value="1"/>
</dbReference>
<dbReference type="PROSITE" id="PS51880">
    <property type="entry name" value="TGS"/>
    <property type="match status" value="1"/>
</dbReference>
<dbReference type="InterPro" id="IPR007685">
    <property type="entry name" value="RelA_SpoT"/>
</dbReference>
<dbReference type="SMART" id="SM00471">
    <property type="entry name" value="HDc"/>
    <property type="match status" value="1"/>
</dbReference>
<comment type="function">
    <text evidence="1">In eubacteria ppGpp (guanosine 3'-diphosphate 5'-diphosphate) is a mediator of the stringent response that coordinates a variety of cellular activities in response to changes in nutritional abundance.</text>
</comment>
<dbReference type="GO" id="GO:0005886">
    <property type="term" value="C:plasma membrane"/>
    <property type="evidence" value="ECO:0007669"/>
    <property type="project" value="TreeGrafter"/>
</dbReference>
<dbReference type="CDD" id="cd01668">
    <property type="entry name" value="TGS_RSH"/>
    <property type="match status" value="1"/>
</dbReference>
<dbReference type="InterPro" id="IPR004095">
    <property type="entry name" value="TGS"/>
</dbReference>
<evidence type="ECO:0000256" key="1">
    <source>
        <dbReference type="RuleBase" id="RU003847"/>
    </source>
</evidence>
<dbReference type="InterPro" id="IPR004811">
    <property type="entry name" value="RelA/Spo_fam"/>
</dbReference>
<evidence type="ECO:0000313" key="3">
    <source>
        <dbReference type="EMBL" id="OQA53195.1"/>
    </source>
</evidence>
<dbReference type="SUPFAM" id="SSF81271">
    <property type="entry name" value="TGS-like"/>
    <property type="match status" value="1"/>
</dbReference>
<dbReference type="InterPro" id="IPR012675">
    <property type="entry name" value="Beta-grasp_dom_sf"/>
</dbReference>
<dbReference type="AlphaFoldDB" id="A0A1V5SFG0"/>
<feature type="domain" description="TGS" evidence="2">
    <location>
        <begin position="405"/>
        <end position="466"/>
    </location>
</feature>
<dbReference type="GO" id="GO:0015969">
    <property type="term" value="P:guanosine tetraphosphate metabolic process"/>
    <property type="evidence" value="ECO:0007669"/>
    <property type="project" value="InterPro"/>
</dbReference>
<gene>
    <name evidence="3" type="primary">spoT_1</name>
    <name evidence="3" type="ORF">BWY43_00122</name>
</gene>
<dbReference type="Gene3D" id="3.10.20.30">
    <property type="match status" value="1"/>
</dbReference>
<proteinExistence type="inferred from homology"/>
<dbReference type="NCBIfam" id="TIGR00691">
    <property type="entry name" value="spoT_relA"/>
    <property type="match status" value="1"/>
</dbReference>
<dbReference type="EMBL" id="MWBO01000008">
    <property type="protein sequence ID" value="OQA53195.1"/>
    <property type="molecule type" value="Genomic_DNA"/>
</dbReference>
<dbReference type="Proteomes" id="UP000485367">
    <property type="component" value="Unassembled WGS sequence"/>
</dbReference>
<dbReference type="Pfam" id="PF02824">
    <property type="entry name" value="TGS"/>
    <property type="match status" value="1"/>
</dbReference>
<evidence type="ECO:0000259" key="2">
    <source>
        <dbReference type="PROSITE" id="PS51880"/>
    </source>
</evidence>
<dbReference type="FunFam" id="3.30.460.10:FF:000001">
    <property type="entry name" value="GTP pyrophosphokinase RelA"/>
    <property type="match status" value="1"/>
</dbReference>
<dbReference type="InterPro" id="IPR003607">
    <property type="entry name" value="HD/PDEase_dom"/>
</dbReference>